<keyword evidence="3" id="KW-1185">Reference proteome</keyword>
<reference evidence="2" key="1">
    <citation type="journal article" date="2023" name="Science">
        <title>Genome structures resolve the early diversification of teleost fishes.</title>
        <authorList>
            <person name="Parey E."/>
            <person name="Louis A."/>
            <person name="Montfort J."/>
            <person name="Bouchez O."/>
            <person name="Roques C."/>
            <person name="Iampietro C."/>
            <person name="Lluch J."/>
            <person name="Castinel A."/>
            <person name="Donnadieu C."/>
            <person name="Desvignes T."/>
            <person name="Floi Bucao C."/>
            <person name="Jouanno E."/>
            <person name="Wen M."/>
            <person name="Mejri S."/>
            <person name="Dirks R."/>
            <person name="Jansen H."/>
            <person name="Henkel C."/>
            <person name="Chen W.J."/>
            <person name="Zahm M."/>
            <person name="Cabau C."/>
            <person name="Klopp C."/>
            <person name="Thompson A.W."/>
            <person name="Robinson-Rechavi M."/>
            <person name="Braasch I."/>
            <person name="Lecointre G."/>
            <person name="Bobe J."/>
            <person name="Postlethwait J.H."/>
            <person name="Berthelot C."/>
            <person name="Roest Crollius H."/>
            <person name="Guiguen Y."/>
        </authorList>
    </citation>
    <scope>NUCLEOTIDE SEQUENCE</scope>
    <source>
        <strain evidence="2">NC1722</strain>
    </source>
</reference>
<sequence length="85" mass="9107">MKGIILLMCLFGLCASVPLSHERAVRSSSNEGTQTRFIPYPIPSLNPSPFFNPQQGFAPFIPAAGSGQDDLLLSLLLLTTLFPSG</sequence>
<evidence type="ECO:0000256" key="1">
    <source>
        <dbReference type="SAM" id="SignalP"/>
    </source>
</evidence>
<feature type="chain" id="PRO_5042018189" evidence="1">
    <location>
        <begin position="17"/>
        <end position="85"/>
    </location>
</feature>
<evidence type="ECO:0000313" key="3">
    <source>
        <dbReference type="Proteomes" id="UP001221898"/>
    </source>
</evidence>
<gene>
    <name evidence="2" type="ORF">AAFF_G00358630</name>
</gene>
<protein>
    <submittedName>
        <fullName evidence="2">Uncharacterized protein</fullName>
    </submittedName>
</protein>
<comment type="caution">
    <text evidence="2">The sequence shown here is derived from an EMBL/GenBank/DDBJ whole genome shotgun (WGS) entry which is preliminary data.</text>
</comment>
<accession>A0AAD7T909</accession>
<feature type="signal peptide" evidence="1">
    <location>
        <begin position="1"/>
        <end position="16"/>
    </location>
</feature>
<evidence type="ECO:0000313" key="2">
    <source>
        <dbReference type="EMBL" id="KAJ8416575.1"/>
    </source>
</evidence>
<organism evidence="2 3">
    <name type="scientific">Aldrovandia affinis</name>
    <dbReference type="NCBI Taxonomy" id="143900"/>
    <lineage>
        <taxon>Eukaryota</taxon>
        <taxon>Metazoa</taxon>
        <taxon>Chordata</taxon>
        <taxon>Craniata</taxon>
        <taxon>Vertebrata</taxon>
        <taxon>Euteleostomi</taxon>
        <taxon>Actinopterygii</taxon>
        <taxon>Neopterygii</taxon>
        <taxon>Teleostei</taxon>
        <taxon>Notacanthiformes</taxon>
        <taxon>Halosauridae</taxon>
        <taxon>Aldrovandia</taxon>
    </lineage>
</organism>
<dbReference type="AlphaFoldDB" id="A0AAD7T909"/>
<keyword evidence="1" id="KW-0732">Signal</keyword>
<proteinExistence type="predicted"/>
<dbReference type="Proteomes" id="UP001221898">
    <property type="component" value="Unassembled WGS sequence"/>
</dbReference>
<name>A0AAD7T909_9TELE</name>
<dbReference type="EMBL" id="JAINUG010000006">
    <property type="protein sequence ID" value="KAJ8416575.1"/>
    <property type="molecule type" value="Genomic_DNA"/>
</dbReference>